<organism evidence="1 2">
    <name type="scientific">Auriscalpium vulgare</name>
    <dbReference type="NCBI Taxonomy" id="40419"/>
    <lineage>
        <taxon>Eukaryota</taxon>
        <taxon>Fungi</taxon>
        <taxon>Dikarya</taxon>
        <taxon>Basidiomycota</taxon>
        <taxon>Agaricomycotina</taxon>
        <taxon>Agaricomycetes</taxon>
        <taxon>Russulales</taxon>
        <taxon>Auriscalpiaceae</taxon>
        <taxon>Auriscalpium</taxon>
    </lineage>
</organism>
<proteinExistence type="predicted"/>
<evidence type="ECO:0000313" key="2">
    <source>
        <dbReference type="Proteomes" id="UP000814033"/>
    </source>
</evidence>
<dbReference type="EMBL" id="MU276052">
    <property type="protein sequence ID" value="KAI0042692.1"/>
    <property type="molecule type" value="Genomic_DNA"/>
</dbReference>
<dbReference type="Proteomes" id="UP000814033">
    <property type="component" value="Unassembled WGS sequence"/>
</dbReference>
<keyword evidence="2" id="KW-1185">Reference proteome</keyword>
<comment type="caution">
    <text evidence="1">The sequence shown here is derived from an EMBL/GenBank/DDBJ whole genome shotgun (WGS) entry which is preliminary data.</text>
</comment>
<reference evidence="1" key="1">
    <citation type="submission" date="2021-02" db="EMBL/GenBank/DDBJ databases">
        <authorList>
            <consortium name="DOE Joint Genome Institute"/>
            <person name="Ahrendt S."/>
            <person name="Looney B.P."/>
            <person name="Miyauchi S."/>
            <person name="Morin E."/>
            <person name="Drula E."/>
            <person name="Courty P.E."/>
            <person name="Chicoki N."/>
            <person name="Fauchery L."/>
            <person name="Kohler A."/>
            <person name="Kuo A."/>
            <person name="Labutti K."/>
            <person name="Pangilinan J."/>
            <person name="Lipzen A."/>
            <person name="Riley R."/>
            <person name="Andreopoulos W."/>
            <person name="He G."/>
            <person name="Johnson J."/>
            <person name="Barry K.W."/>
            <person name="Grigoriev I.V."/>
            <person name="Nagy L."/>
            <person name="Hibbett D."/>
            <person name="Henrissat B."/>
            <person name="Matheny P.B."/>
            <person name="Labbe J."/>
            <person name="Martin F."/>
        </authorList>
    </citation>
    <scope>NUCLEOTIDE SEQUENCE</scope>
    <source>
        <strain evidence="1">FP105234-sp</strain>
    </source>
</reference>
<protein>
    <submittedName>
        <fullName evidence="1">TAP42-like protein</fullName>
    </submittedName>
</protein>
<name>A0ACB8RFL9_9AGAM</name>
<sequence>MDSLPALFHRALNNASRAANLPTIEDETQELVASALKDMRTVRTRVADLALFSPNESLEDISSRDLVYLLVPFALAEIEQHTRATERDARLTHLREAEQAYGQFVGDVELYEVVPPAERELYGKRAKGIADAARRRETKIKQYQHEKEIRGKIEALAKRRHILSSPNTSPTDFDLIASLLPAASAPQDEDEDAETEDLLRDATLLLIRLTYAQAQAQIDSLADELMLLRTAPPPAPAPPPGEQRGVEDGDTWRLDAPPPSALLDPSGKPLRPFTILPSNAADRARVQAQVFQAGHRLPTMSIDEYLEIEQQRGNVITGGGPQSEAQPTTSEQLALDAEEDGTAFGEAKEEARRQKDENWARYTDVNPRGAGNTMNRG</sequence>
<reference evidence="1" key="2">
    <citation type="journal article" date="2022" name="New Phytol.">
        <title>Evolutionary transition to the ectomycorrhizal habit in the genomes of a hyperdiverse lineage of mushroom-forming fungi.</title>
        <authorList>
            <person name="Looney B."/>
            <person name="Miyauchi S."/>
            <person name="Morin E."/>
            <person name="Drula E."/>
            <person name="Courty P.E."/>
            <person name="Kohler A."/>
            <person name="Kuo A."/>
            <person name="LaButti K."/>
            <person name="Pangilinan J."/>
            <person name="Lipzen A."/>
            <person name="Riley R."/>
            <person name="Andreopoulos W."/>
            <person name="He G."/>
            <person name="Johnson J."/>
            <person name="Nolan M."/>
            <person name="Tritt A."/>
            <person name="Barry K.W."/>
            <person name="Grigoriev I.V."/>
            <person name="Nagy L.G."/>
            <person name="Hibbett D."/>
            <person name="Henrissat B."/>
            <person name="Matheny P.B."/>
            <person name="Labbe J."/>
            <person name="Martin F.M."/>
        </authorList>
    </citation>
    <scope>NUCLEOTIDE SEQUENCE</scope>
    <source>
        <strain evidence="1">FP105234-sp</strain>
    </source>
</reference>
<evidence type="ECO:0000313" key="1">
    <source>
        <dbReference type="EMBL" id="KAI0042692.1"/>
    </source>
</evidence>
<accession>A0ACB8RFL9</accession>
<gene>
    <name evidence="1" type="ORF">FA95DRAFT_1609987</name>
</gene>